<accession>A0ABP3XX75</accession>
<dbReference type="CDD" id="cd09596">
    <property type="entry name" value="M36"/>
    <property type="match status" value="1"/>
</dbReference>
<evidence type="ECO:0000256" key="7">
    <source>
        <dbReference type="ARBA" id="ARBA00022729"/>
    </source>
</evidence>
<dbReference type="Gene3D" id="1.10.390.10">
    <property type="entry name" value="Neutral Protease Domain 2"/>
    <property type="match status" value="1"/>
</dbReference>
<dbReference type="InterPro" id="IPR001842">
    <property type="entry name" value="Peptidase_M36"/>
</dbReference>
<dbReference type="InterPro" id="IPR027268">
    <property type="entry name" value="Peptidase_M4/M1_CTD_sf"/>
</dbReference>
<evidence type="ECO:0000256" key="1">
    <source>
        <dbReference type="ARBA" id="ARBA00001947"/>
    </source>
</evidence>
<keyword evidence="4" id="KW-0964">Secreted</keyword>
<comment type="subcellular location">
    <subcellularLocation>
        <location evidence="2">Secreted</location>
    </subcellularLocation>
</comment>
<dbReference type="InterPro" id="IPR046450">
    <property type="entry name" value="PA_dom_sf"/>
</dbReference>
<evidence type="ECO:0000256" key="8">
    <source>
        <dbReference type="ARBA" id="ARBA00022801"/>
    </source>
</evidence>
<dbReference type="SUPFAM" id="SSF52025">
    <property type="entry name" value="PA domain"/>
    <property type="match status" value="1"/>
</dbReference>
<evidence type="ECO:0000256" key="10">
    <source>
        <dbReference type="ARBA" id="ARBA00023049"/>
    </source>
</evidence>
<comment type="cofactor">
    <cofactor evidence="1">
        <name>Zn(2+)</name>
        <dbReference type="ChEBI" id="CHEBI:29105"/>
    </cofactor>
</comment>
<dbReference type="Gene3D" id="3.10.170.10">
    <property type="match status" value="1"/>
</dbReference>
<organism evidence="16 17">
    <name type="scientific">Gangjinia marincola</name>
    <dbReference type="NCBI Taxonomy" id="578463"/>
    <lineage>
        <taxon>Bacteria</taxon>
        <taxon>Pseudomonadati</taxon>
        <taxon>Bacteroidota</taxon>
        <taxon>Flavobacteriia</taxon>
        <taxon>Flavobacteriales</taxon>
        <taxon>Flavobacteriaceae</taxon>
        <taxon>Gangjinia</taxon>
    </lineage>
</organism>
<dbReference type="Pfam" id="PF18962">
    <property type="entry name" value="Por_Secre_tail"/>
    <property type="match status" value="1"/>
</dbReference>
<feature type="domain" description="Secretion system C-terminal sorting" evidence="15">
    <location>
        <begin position="797"/>
        <end position="869"/>
    </location>
</feature>
<dbReference type="EMBL" id="BAAAFG010000015">
    <property type="protein sequence ID" value="GAA0872888.1"/>
    <property type="molecule type" value="Genomic_DNA"/>
</dbReference>
<evidence type="ECO:0000313" key="16">
    <source>
        <dbReference type="EMBL" id="GAA0872888.1"/>
    </source>
</evidence>
<evidence type="ECO:0000256" key="3">
    <source>
        <dbReference type="ARBA" id="ARBA00006006"/>
    </source>
</evidence>
<dbReference type="NCBIfam" id="TIGR04183">
    <property type="entry name" value="Por_Secre_tail"/>
    <property type="match status" value="1"/>
</dbReference>
<dbReference type="Pfam" id="PF07504">
    <property type="entry name" value="FTP"/>
    <property type="match status" value="1"/>
</dbReference>
<dbReference type="InterPro" id="IPR011096">
    <property type="entry name" value="FTP_domain"/>
</dbReference>
<dbReference type="InterPro" id="IPR050371">
    <property type="entry name" value="Fungal_virulence_M36"/>
</dbReference>
<feature type="signal peptide" evidence="13">
    <location>
        <begin position="1"/>
        <end position="21"/>
    </location>
</feature>
<evidence type="ECO:0000256" key="12">
    <source>
        <dbReference type="SAM" id="MobiDB-lite"/>
    </source>
</evidence>
<dbReference type="InterPro" id="IPR026444">
    <property type="entry name" value="Secre_tail"/>
</dbReference>
<evidence type="ECO:0000259" key="14">
    <source>
        <dbReference type="Pfam" id="PF07504"/>
    </source>
</evidence>
<keyword evidence="8" id="KW-0378">Hydrolase</keyword>
<feature type="compositionally biased region" description="Polar residues" evidence="12">
    <location>
        <begin position="366"/>
        <end position="394"/>
    </location>
</feature>
<dbReference type="Gene3D" id="3.50.30.30">
    <property type="match status" value="1"/>
</dbReference>
<keyword evidence="7 13" id="KW-0732">Signal</keyword>
<dbReference type="PANTHER" id="PTHR33478:SF1">
    <property type="entry name" value="EXTRACELLULAR METALLOPROTEINASE MEP"/>
    <property type="match status" value="1"/>
</dbReference>
<protein>
    <submittedName>
        <fullName evidence="16">T9SS-dependent M36 family metallopeptidase</fullName>
    </submittedName>
</protein>
<evidence type="ECO:0000256" key="4">
    <source>
        <dbReference type="ARBA" id="ARBA00022525"/>
    </source>
</evidence>
<comment type="caution">
    <text evidence="16">The sequence shown here is derived from an EMBL/GenBank/DDBJ whole genome shotgun (WGS) entry which is preliminary data.</text>
</comment>
<evidence type="ECO:0000256" key="13">
    <source>
        <dbReference type="SAM" id="SignalP"/>
    </source>
</evidence>
<gene>
    <name evidence="16" type="ORF">GCM10009117_20350</name>
</gene>
<feature type="chain" id="PRO_5047242330" evidence="13">
    <location>
        <begin position="22"/>
        <end position="870"/>
    </location>
</feature>
<keyword evidence="10" id="KW-0482">Metalloprotease</keyword>
<dbReference type="Pfam" id="PF02128">
    <property type="entry name" value="Peptidase_M36"/>
    <property type="match status" value="2"/>
</dbReference>
<name>A0ABP3XX75_9FLAO</name>
<keyword evidence="9" id="KW-0862">Zinc</keyword>
<keyword evidence="17" id="KW-1185">Reference proteome</keyword>
<dbReference type="Proteomes" id="UP001500507">
    <property type="component" value="Unassembled WGS sequence"/>
</dbReference>
<evidence type="ECO:0000313" key="17">
    <source>
        <dbReference type="Proteomes" id="UP001500507"/>
    </source>
</evidence>
<keyword evidence="11" id="KW-0865">Zymogen</keyword>
<evidence type="ECO:0000256" key="9">
    <source>
        <dbReference type="ARBA" id="ARBA00022833"/>
    </source>
</evidence>
<dbReference type="SUPFAM" id="SSF55486">
    <property type="entry name" value="Metalloproteases ('zincins'), catalytic domain"/>
    <property type="match status" value="1"/>
</dbReference>
<evidence type="ECO:0000256" key="2">
    <source>
        <dbReference type="ARBA" id="ARBA00004613"/>
    </source>
</evidence>
<feature type="domain" description="FTP" evidence="14">
    <location>
        <begin position="46"/>
        <end position="96"/>
    </location>
</feature>
<evidence type="ECO:0000256" key="6">
    <source>
        <dbReference type="ARBA" id="ARBA00022723"/>
    </source>
</evidence>
<evidence type="ECO:0000256" key="11">
    <source>
        <dbReference type="ARBA" id="ARBA00023145"/>
    </source>
</evidence>
<proteinExistence type="inferred from homology"/>
<evidence type="ECO:0000259" key="15">
    <source>
        <dbReference type="Pfam" id="PF18962"/>
    </source>
</evidence>
<dbReference type="PANTHER" id="PTHR33478">
    <property type="entry name" value="EXTRACELLULAR METALLOPROTEINASE MEP"/>
    <property type="match status" value="1"/>
</dbReference>
<dbReference type="CDD" id="cd04818">
    <property type="entry name" value="PA_subtilisin_1"/>
    <property type="match status" value="1"/>
</dbReference>
<evidence type="ECO:0000256" key="5">
    <source>
        <dbReference type="ARBA" id="ARBA00022670"/>
    </source>
</evidence>
<dbReference type="RefSeq" id="WP_343767036.1">
    <property type="nucleotide sequence ID" value="NZ_BAAAFG010000015.1"/>
</dbReference>
<keyword evidence="6" id="KW-0479">Metal-binding</keyword>
<dbReference type="NCBIfam" id="NF038113">
    <property type="entry name" value="T9SSA_dep_M36"/>
    <property type="match status" value="1"/>
</dbReference>
<comment type="similarity">
    <text evidence="3">Belongs to the peptidase M36 family.</text>
</comment>
<keyword evidence="5" id="KW-0645">Protease</keyword>
<sequence length="870" mass="92863">MKKIITLVLLAFLTLSTYAQKDYIPVIETYLQNESKSLNLTESDVDHLVVTNQYYTKSLDVEHVYVQQTVNGIPVFNGVANFAIKNNKVVSFANSFIKNITANVNTSSPALTPQQAVASAASSLNLGNPTGIEIISQGNTRYILDQGNVSLQNITANLVYAPIENNTLKLAWDLFIETTDTKHMWSIRVDALTGEIINKNDLVISCTFESHNHDGVRSTLPSKIKTEKELAFGENSLSILNDGSQYNVFPLPVESPNHGDRALVQEPVDLLASPFGWHDVNGAAGAEFTVTRGNNVWAQEDRNSNNGIGYSPDGTADLNFDFELEFNGPPSSFQDASLVNLFYWNNVIHDVLYQYGFDEASGNFQENNYGNGGNQSDSVNADGQDGSSLNNATFGTPPDGQNPRMSMFLWSASGNPGNSLIINTAGPLQGDYSVVAAGFGGVLPFDDPLIADAVVVIDDNSGVSTDETDACDTILNGDDLTGSIAIIRRGECQFGFKALAAENEGAIAVIVVNNVPGPAQGMSGGDVGDQVTIPVVMIAQAEGEQIITELQGGGTLNMTLFDAGPYQVDGSFDNGIVAHEYGHGLSTRLTGGPANSGCLFNAEQMGEGWSDFLGLILTMDADDFAEQPRGIATYAVSQPITGSGIRPARYSTDFAINSLTYGDTNSAGISQPHGIGTVWASILWDMTWALIDEYGFDADIYNGTGGNNIAFQLVVDALKLQPCGVGFVTGRDAILEADMLSNDGANQLLIWTAFANRGVGENASQGSTNSRFDQVENFDIPAGVLSTASFATGDFGLYPNPAKDQVVIQSGNLNGTATIAIYDINGRIILSQDADLSNDVVLNTSSFSQGIYLVKITAEKGTFSTKLVIE</sequence>
<feature type="region of interest" description="Disordered" evidence="12">
    <location>
        <begin position="366"/>
        <end position="400"/>
    </location>
</feature>
<reference evidence="17" key="1">
    <citation type="journal article" date="2019" name="Int. J. Syst. Evol. Microbiol.">
        <title>The Global Catalogue of Microorganisms (GCM) 10K type strain sequencing project: providing services to taxonomists for standard genome sequencing and annotation.</title>
        <authorList>
            <consortium name="The Broad Institute Genomics Platform"/>
            <consortium name="The Broad Institute Genome Sequencing Center for Infectious Disease"/>
            <person name="Wu L."/>
            <person name="Ma J."/>
        </authorList>
    </citation>
    <scope>NUCLEOTIDE SEQUENCE [LARGE SCALE GENOMIC DNA]</scope>
    <source>
        <strain evidence="17">JCM 16082</strain>
    </source>
</reference>